<dbReference type="InterPro" id="IPR055568">
    <property type="entry name" value="DUF7144"/>
</dbReference>
<dbReference type="RefSeq" id="WP_351979308.1">
    <property type="nucleotide sequence ID" value="NZ_JBEPBX010000063.1"/>
</dbReference>
<keyword evidence="1" id="KW-1133">Transmembrane helix</keyword>
<name>A0ABV1V616_9ACTN</name>
<evidence type="ECO:0000313" key="3">
    <source>
        <dbReference type="EMBL" id="MER6618479.1"/>
    </source>
</evidence>
<feature type="domain" description="DUF7144" evidence="2">
    <location>
        <begin position="26"/>
        <end position="138"/>
    </location>
</feature>
<dbReference type="EMBL" id="JBEPBX010000063">
    <property type="protein sequence ID" value="MER6618479.1"/>
    <property type="molecule type" value="Genomic_DNA"/>
</dbReference>
<feature type="transmembrane region" description="Helical" evidence="1">
    <location>
        <begin position="68"/>
        <end position="88"/>
    </location>
</feature>
<evidence type="ECO:0000256" key="1">
    <source>
        <dbReference type="SAM" id="Phobius"/>
    </source>
</evidence>
<feature type="transmembrane region" description="Helical" evidence="1">
    <location>
        <begin position="21"/>
        <end position="48"/>
    </location>
</feature>
<gene>
    <name evidence="3" type="ORF">ABT276_35350</name>
</gene>
<feature type="transmembrane region" description="Helical" evidence="1">
    <location>
        <begin position="118"/>
        <end position="135"/>
    </location>
</feature>
<proteinExistence type="predicted"/>
<keyword evidence="1" id="KW-0812">Transmembrane</keyword>
<dbReference type="Proteomes" id="UP001445472">
    <property type="component" value="Unassembled WGS sequence"/>
</dbReference>
<evidence type="ECO:0000259" key="2">
    <source>
        <dbReference type="Pfam" id="PF23636"/>
    </source>
</evidence>
<keyword evidence="4" id="KW-1185">Reference proteome</keyword>
<feature type="transmembrane region" description="Helical" evidence="1">
    <location>
        <begin position="93"/>
        <end position="112"/>
    </location>
</feature>
<accession>A0ABV1V616</accession>
<dbReference type="Pfam" id="PF23636">
    <property type="entry name" value="DUF7144"/>
    <property type="match status" value="1"/>
</dbReference>
<organism evidence="3 4">
    <name type="scientific">Streptomyces xantholiticus</name>
    <dbReference type="NCBI Taxonomy" id="68285"/>
    <lineage>
        <taxon>Bacteria</taxon>
        <taxon>Bacillati</taxon>
        <taxon>Actinomycetota</taxon>
        <taxon>Actinomycetes</taxon>
        <taxon>Kitasatosporales</taxon>
        <taxon>Streptomycetaceae</taxon>
        <taxon>Streptomyces</taxon>
    </lineage>
</organism>
<reference evidence="3 4" key="1">
    <citation type="submission" date="2024-06" db="EMBL/GenBank/DDBJ databases">
        <title>The Natural Products Discovery Center: Release of the First 8490 Sequenced Strains for Exploring Actinobacteria Biosynthetic Diversity.</title>
        <authorList>
            <person name="Kalkreuter E."/>
            <person name="Kautsar S.A."/>
            <person name="Yang D."/>
            <person name="Bader C.D."/>
            <person name="Teijaro C.N."/>
            <person name="Fluegel L."/>
            <person name="Davis C.M."/>
            <person name="Simpson J.R."/>
            <person name="Lauterbach L."/>
            <person name="Steele A.D."/>
            <person name="Gui C."/>
            <person name="Meng S."/>
            <person name="Li G."/>
            <person name="Viehrig K."/>
            <person name="Ye F."/>
            <person name="Su P."/>
            <person name="Kiefer A.F."/>
            <person name="Nichols A."/>
            <person name="Cepeda A.J."/>
            <person name="Yan W."/>
            <person name="Fan B."/>
            <person name="Jiang Y."/>
            <person name="Adhikari A."/>
            <person name="Zheng C.-J."/>
            <person name="Schuster L."/>
            <person name="Cowan T.M."/>
            <person name="Smanski M.J."/>
            <person name="Chevrette M.G."/>
            <person name="De Carvalho L.P.S."/>
            <person name="Shen B."/>
        </authorList>
    </citation>
    <scope>NUCLEOTIDE SEQUENCE [LARGE SCALE GENOMIC DNA]</scope>
    <source>
        <strain evidence="3 4">NPDC000837</strain>
    </source>
</reference>
<sequence length="146" mass="15335">MANATRSTANAPHTGRGARAWAAGGTVFAGVLLLMEGILGILAGIAAIAEDDVYTQVGDYVFEFNLTAWGWIHLILGVLLAVTGWGILQGAAWARGLGVGLAALSVVFQFMWLPYQPIWAVVSIAIGVFVIWALCTDRGRPSAPAP</sequence>
<protein>
    <recommendedName>
        <fullName evidence="2">DUF7144 domain-containing protein</fullName>
    </recommendedName>
</protein>
<evidence type="ECO:0000313" key="4">
    <source>
        <dbReference type="Proteomes" id="UP001445472"/>
    </source>
</evidence>
<keyword evidence="1" id="KW-0472">Membrane</keyword>
<comment type="caution">
    <text evidence="3">The sequence shown here is derived from an EMBL/GenBank/DDBJ whole genome shotgun (WGS) entry which is preliminary data.</text>
</comment>